<dbReference type="PANTHER" id="PTHR43280">
    <property type="entry name" value="ARAC-FAMILY TRANSCRIPTIONAL REGULATOR"/>
    <property type="match status" value="1"/>
</dbReference>
<keyword evidence="1" id="KW-0805">Transcription regulation</keyword>
<dbReference type="GO" id="GO:0043565">
    <property type="term" value="F:sequence-specific DNA binding"/>
    <property type="evidence" value="ECO:0007669"/>
    <property type="project" value="InterPro"/>
</dbReference>
<keyword evidence="3" id="KW-0804">Transcription</keyword>
<sequence length="278" mass="33138">MQDYFFSINPKQESLKKHIAYYYFHFSNEKDFKKEFIYYPSFHSTLNVYKNVDIIFNEKGRVYVPKKNDELSVIYTKGDGKSKHIRLSGKFNKIGIVFNSLGFNHFINCPFNSLITDRAVELDYFGSSLISVADKVYKTKDNTKKRDVLDNFFLNHLNVFKEQRLPKIIDIIHDKNGAIQIKELSNTFNIHRKTILRLFKKHLGFSYRDYTNIVKFRNALNLYLTKKDIKLIELAYENDYYDQADFNNQFKALTNLTPKQLFKSLKRMGHNVYWNYLD</sequence>
<comment type="caution">
    <text evidence="5">The sequence shown here is derived from an EMBL/GenBank/DDBJ whole genome shotgun (WGS) entry which is preliminary data.</text>
</comment>
<evidence type="ECO:0000313" key="5">
    <source>
        <dbReference type="EMBL" id="KQC29483.1"/>
    </source>
</evidence>
<dbReference type="GO" id="GO:0003700">
    <property type="term" value="F:DNA-binding transcription factor activity"/>
    <property type="evidence" value="ECO:0007669"/>
    <property type="project" value="InterPro"/>
</dbReference>
<dbReference type="RefSeq" id="WP_055393307.1">
    <property type="nucleotide sequence ID" value="NZ_LCTZ01000002.1"/>
</dbReference>
<dbReference type="EMBL" id="LCTZ01000002">
    <property type="protein sequence ID" value="KQC29483.1"/>
    <property type="molecule type" value="Genomic_DNA"/>
</dbReference>
<protein>
    <recommendedName>
        <fullName evidence="4">HTH araC/xylS-type domain-containing protein</fullName>
    </recommendedName>
</protein>
<accession>A0A0N8WFS1</accession>
<evidence type="ECO:0000259" key="4">
    <source>
        <dbReference type="PROSITE" id="PS01124"/>
    </source>
</evidence>
<dbReference type="SMART" id="SM00342">
    <property type="entry name" value="HTH_ARAC"/>
    <property type="match status" value="1"/>
</dbReference>
<dbReference type="Pfam" id="PF12833">
    <property type="entry name" value="HTH_18"/>
    <property type="match status" value="1"/>
</dbReference>
<evidence type="ECO:0000256" key="2">
    <source>
        <dbReference type="ARBA" id="ARBA00023125"/>
    </source>
</evidence>
<keyword evidence="6" id="KW-1185">Reference proteome</keyword>
<dbReference type="AlphaFoldDB" id="A0A0N8WFS1"/>
<feature type="domain" description="HTH araC/xylS-type" evidence="4">
    <location>
        <begin position="163"/>
        <end position="264"/>
    </location>
</feature>
<dbReference type="SUPFAM" id="SSF46689">
    <property type="entry name" value="Homeodomain-like"/>
    <property type="match status" value="1"/>
</dbReference>
<dbReference type="Proteomes" id="UP000050827">
    <property type="component" value="Unassembled WGS sequence"/>
</dbReference>
<evidence type="ECO:0000256" key="3">
    <source>
        <dbReference type="ARBA" id="ARBA00023163"/>
    </source>
</evidence>
<evidence type="ECO:0000256" key="1">
    <source>
        <dbReference type="ARBA" id="ARBA00023015"/>
    </source>
</evidence>
<proteinExistence type="predicted"/>
<name>A0A0N8WFS1_9FLAO</name>
<dbReference type="Gene3D" id="1.10.10.60">
    <property type="entry name" value="Homeodomain-like"/>
    <property type="match status" value="1"/>
</dbReference>
<dbReference type="PANTHER" id="PTHR43280:SF2">
    <property type="entry name" value="HTH-TYPE TRANSCRIPTIONAL REGULATOR EXSA"/>
    <property type="match status" value="1"/>
</dbReference>
<keyword evidence="2" id="KW-0238">DNA-binding</keyword>
<dbReference type="InterPro" id="IPR018060">
    <property type="entry name" value="HTH_AraC"/>
</dbReference>
<dbReference type="PROSITE" id="PS01124">
    <property type="entry name" value="HTH_ARAC_FAMILY_2"/>
    <property type="match status" value="1"/>
</dbReference>
<organism evidence="5 6">
    <name type="scientific">Flagellimonas eckloniae</name>
    <dbReference type="NCBI Taxonomy" id="346185"/>
    <lineage>
        <taxon>Bacteria</taxon>
        <taxon>Pseudomonadati</taxon>
        <taxon>Bacteroidota</taxon>
        <taxon>Flavobacteriia</taxon>
        <taxon>Flavobacteriales</taxon>
        <taxon>Flavobacteriaceae</taxon>
        <taxon>Flagellimonas</taxon>
    </lineage>
</organism>
<gene>
    <name evidence="5" type="ORF">AAY42_05925</name>
</gene>
<dbReference type="InterPro" id="IPR009057">
    <property type="entry name" value="Homeodomain-like_sf"/>
</dbReference>
<reference evidence="5 6" key="1">
    <citation type="submission" date="2015-04" db="EMBL/GenBank/DDBJ databases">
        <title>Complete genome of flavobacterium.</title>
        <authorList>
            <person name="Kwon Y.M."/>
            <person name="Kim S.-J."/>
        </authorList>
    </citation>
    <scope>NUCLEOTIDE SEQUENCE [LARGE SCALE GENOMIC DNA]</scope>
    <source>
        <strain evidence="5 6">DK169</strain>
    </source>
</reference>
<evidence type="ECO:0000313" key="6">
    <source>
        <dbReference type="Proteomes" id="UP000050827"/>
    </source>
</evidence>
<dbReference type="STRING" id="346185.AAY42_05925"/>